<dbReference type="PROSITE" id="PS00356">
    <property type="entry name" value="HTH_LACI_1"/>
    <property type="match status" value="1"/>
</dbReference>
<evidence type="ECO:0000256" key="3">
    <source>
        <dbReference type="ARBA" id="ARBA00023163"/>
    </source>
</evidence>
<dbReference type="AlphaFoldDB" id="A0A2I1M5K4"/>
<reference evidence="5 6" key="1">
    <citation type="submission" date="2017-12" db="EMBL/GenBank/DDBJ databases">
        <title>Phylogenetic diversity of female urinary microbiome.</title>
        <authorList>
            <person name="Thomas-White K."/>
            <person name="Wolfe A.J."/>
        </authorList>
    </citation>
    <scope>NUCLEOTIDE SEQUENCE [LARGE SCALE GENOMIC DNA]</scope>
    <source>
        <strain evidence="5 6">UMB0064</strain>
    </source>
</reference>
<dbReference type="CDD" id="cd06267">
    <property type="entry name" value="PBP1_LacI_sugar_binding-like"/>
    <property type="match status" value="1"/>
</dbReference>
<keyword evidence="3" id="KW-0804">Transcription</keyword>
<dbReference type="Proteomes" id="UP000242263">
    <property type="component" value="Unassembled WGS sequence"/>
</dbReference>
<dbReference type="PANTHER" id="PTHR30146:SF109">
    <property type="entry name" value="HTH-TYPE TRANSCRIPTIONAL REGULATOR GALS"/>
    <property type="match status" value="1"/>
</dbReference>
<evidence type="ECO:0000256" key="1">
    <source>
        <dbReference type="ARBA" id="ARBA00023015"/>
    </source>
</evidence>
<dbReference type="InterPro" id="IPR010982">
    <property type="entry name" value="Lambda_DNA-bd_dom_sf"/>
</dbReference>
<keyword evidence="2" id="KW-0238">DNA-binding</keyword>
<dbReference type="InterPro" id="IPR000843">
    <property type="entry name" value="HTH_LacI"/>
</dbReference>
<dbReference type="InterPro" id="IPR028082">
    <property type="entry name" value="Peripla_BP_I"/>
</dbReference>
<accession>A0A2I1M5K4</accession>
<dbReference type="CDD" id="cd01392">
    <property type="entry name" value="HTH_LacI"/>
    <property type="match status" value="1"/>
</dbReference>
<name>A0A2I1M5K4_9BIFI</name>
<feature type="domain" description="HTH lacI-type" evidence="4">
    <location>
        <begin position="9"/>
        <end position="64"/>
    </location>
</feature>
<dbReference type="Pfam" id="PF00356">
    <property type="entry name" value="LacI"/>
    <property type="match status" value="1"/>
</dbReference>
<comment type="caution">
    <text evidence="5">The sequence shown here is derived from an EMBL/GenBank/DDBJ whole genome shotgun (WGS) entry which is preliminary data.</text>
</comment>
<dbReference type="Gene3D" id="1.10.260.40">
    <property type="entry name" value="lambda repressor-like DNA-binding domains"/>
    <property type="match status" value="1"/>
</dbReference>
<evidence type="ECO:0000313" key="5">
    <source>
        <dbReference type="EMBL" id="PKZ15416.1"/>
    </source>
</evidence>
<dbReference type="SUPFAM" id="SSF53822">
    <property type="entry name" value="Periplasmic binding protein-like I"/>
    <property type="match status" value="1"/>
</dbReference>
<dbReference type="PANTHER" id="PTHR30146">
    <property type="entry name" value="LACI-RELATED TRANSCRIPTIONAL REPRESSOR"/>
    <property type="match status" value="1"/>
</dbReference>
<proteinExistence type="predicted"/>
<dbReference type="Pfam" id="PF13377">
    <property type="entry name" value="Peripla_BP_3"/>
    <property type="match status" value="1"/>
</dbReference>
<evidence type="ECO:0000313" key="6">
    <source>
        <dbReference type="Proteomes" id="UP000242263"/>
    </source>
</evidence>
<dbReference type="PROSITE" id="PS50932">
    <property type="entry name" value="HTH_LACI_2"/>
    <property type="match status" value="1"/>
</dbReference>
<evidence type="ECO:0000256" key="2">
    <source>
        <dbReference type="ARBA" id="ARBA00023125"/>
    </source>
</evidence>
<dbReference type="Gene3D" id="3.40.50.2300">
    <property type="match status" value="2"/>
</dbReference>
<organism evidence="5 6">
    <name type="scientific">Alloscardovia omnicolens</name>
    <dbReference type="NCBI Taxonomy" id="419015"/>
    <lineage>
        <taxon>Bacteria</taxon>
        <taxon>Bacillati</taxon>
        <taxon>Actinomycetota</taxon>
        <taxon>Actinomycetes</taxon>
        <taxon>Bifidobacteriales</taxon>
        <taxon>Bifidobacteriaceae</taxon>
        <taxon>Alloscardovia</taxon>
    </lineage>
</organism>
<dbReference type="SMART" id="SM00354">
    <property type="entry name" value="HTH_LACI"/>
    <property type="match status" value="1"/>
</dbReference>
<dbReference type="RefSeq" id="WP_021617949.1">
    <property type="nucleotide sequence ID" value="NZ_JAHACM010000003.1"/>
</dbReference>
<dbReference type="GO" id="GO:0003700">
    <property type="term" value="F:DNA-binding transcription factor activity"/>
    <property type="evidence" value="ECO:0007669"/>
    <property type="project" value="TreeGrafter"/>
</dbReference>
<dbReference type="SUPFAM" id="SSF47413">
    <property type="entry name" value="lambda repressor-like DNA-binding domains"/>
    <property type="match status" value="1"/>
</dbReference>
<dbReference type="InterPro" id="IPR046335">
    <property type="entry name" value="LacI/GalR-like_sensor"/>
</dbReference>
<protein>
    <submittedName>
        <fullName evidence="5">LacI family transcriptional regulator</fullName>
    </submittedName>
</protein>
<dbReference type="EMBL" id="PKGU01000002">
    <property type="protein sequence ID" value="PKZ15416.1"/>
    <property type="molecule type" value="Genomic_DNA"/>
</dbReference>
<keyword evidence="1" id="KW-0805">Transcription regulation</keyword>
<dbReference type="GO" id="GO:0000976">
    <property type="term" value="F:transcription cis-regulatory region binding"/>
    <property type="evidence" value="ECO:0007669"/>
    <property type="project" value="TreeGrafter"/>
</dbReference>
<evidence type="ECO:0000259" key="4">
    <source>
        <dbReference type="PROSITE" id="PS50932"/>
    </source>
</evidence>
<sequence>MKNVQPKRATLKDIARKAGVSSTAVSLVLNNKPNRFTEETRDLIRSIAEDMHYLPNQTARSLATQSSSLLALIIPDIENLFFASLAKHMENECRRQGYSLLIVDTSEDVNEQSSAISRVTQLGIDGLFIVPTFGTAEYNAQLLDELASTHVPVVFIDRIPEQINQGVADRKWRALAYDHSVGGRLAAQHLIRSGHTKIGVIGPVKRHALDSGNNTADNSVDHSARFEAFLDELAAHNIVPQDDWIIDSGFSLAQGYNFADNLLHAGVSAVFCGNDLIAVGFLRRAREQGYAVPADISLIGYDDVMGAFGLDFELTTIRQDVEQLAKRSCEMMLDAAYVDSGQGNVVLLKPELSEGYSVAKV</sequence>
<gene>
    <name evidence="5" type="ORF">CYJ32_03300</name>
</gene>